<gene>
    <name evidence="3" type="ORF">KK060_02525</name>
</gene>
<organism evidence="3 4">
    <name type="scientific">Chryseosolibacter indicus</name>
    <dbReference type="NCBI Taxonomy" id="2782351"/>
    <lineage>
        <taxon>Bacteria</taxon>
        <taxon>Pseudomonadati</taxon>
        <taxon>Bacteroidota</taxon>
        <taxon>Cytophagia</taxon>
        <taxon>Cytophagales</taxon>
        <taxon>Chryseotaleaceae</taxon>
        <taxon>Chryseosolibacter</taxon>
    </lineage>
</organism>
<evidence type="ECO:0000313" key="3">
    <source>
        <dbReference type="EMBL" id="MBT1702133.1"/>
    </source>
</evidence>
<evidence type="ECO:0000259" key="2">
    <source>
        <dbReference type="Pfam" id="PF09557"/>
    </source>
</evidence>
<reference evidence="3 4" key="1">
    <citation type="submission" date="2021-05" db="EMBL/GenBank/DDBJ databases">
        <title>A Polyphasic approach of four new species of the genus Ohtaekwangia: Ohtaekwangia histidinii sp. nov., Ohtaekwangia cretensis sp. nov., Ohtaekwangia indiensis sp. nov., Ohtaekwangia reichenbachii sp. nov. from diverse environment.</title>
        <authorList>
            <person name="Octaviana S."/>
        </authorList>
    </citation>
    <scope>NUCLEOTIDE SEQUENCE [LARGE SCALE GENOMIC DNA]</scope>
    <source>
        <strain evidence="3 4">PWU20</strain>
    </source>
</reference>
<keyword evidence="4" id="KW-1185">Reference proteome</keyword>
<feature type="compositionally biased region" description="Polar residues" evidence="1">
    <location>
        <begin position="279"/>
        <end position="294"/>
    </location>
</feature>
<dbReference type="Proteomes" id="UP000772618">
    <property type="component" value="Unassembled WGS sequence"/>
</dbReference>
<dbReference type="EMBL" id="JAHESD010000003">
    <property type="protein sequence ID" value="MBT1702133.1"/>
    <property type="molecule type" value="Genomic_DNA"/>
</dbReference>
<dbReference type="PANTHER" id="PTHR38463:SF1">
    <property type="entry name" value="STRESS RESPONSE PROTEIN YSNF"/>
    <property type="match status" value="1"/>
</dbReference>
<sequence length="294" mass="33342">MSHTIIGIFDSSTEAQNAVENLSANGFTIDQVDITYDNQHSVLENVDNDNEPNGFGEKISRFFKSMFDSDEESTRYTNVARHAAIVTVVTDTNEEALRAAEILDSSGAIDVDERSRQIRESTERPHQDLVSSADGALTTDALNDDPEPEETVGTRDRNAIDTNQTIPVIEEQLHVDKREVDKGTVRLRSRIVEKPVEQIIRLREERVTVERNPVNRPVREGDLSNFREGEIEIKQRAEVPVVNKEARVVEEVNVNKEIRDRDEVIRDTVRRTEVDIDNDSTFNKGESSLDQSRK</sequence>
<dbReference type="InterPro" id="IPR019060">
    <property type="entry name" value="DUF2382"/>
</dbReference>
<accession>A0ABS5VL11</accession>
<proteinExistence type="predicted"/>
<comment type="caution">
    <text evidence="3">The sequence shown here is derived from an EMBL/GenBank/DDBJ whole genome shotgun (WGS) entry which is preliminary data.</text>
</comment>
<evidence type="ECO:0000256" key="1">
    <source>
        <dbReference type="SAM" id="MobiDB-lite"/>
    </source>
</evidence>
<dbReference type="PANTHER" id="PTHR38463">
    <property type="entry name" value="STRESS RESPONSE PROTEIN YSNF"/>
    <property type="match status" value="1"/>
</dbReference>
<feature type="region of interest" description="Disordered" evidence="1">
    <location>
        <begin position="275"/>
        <end position="294"/>
    </location>
</feature>
<feature type="domain" description="DUF2382" evidence="2">
    <location>
        <begin position="166"/>
        <end position="276"/>
    </location>
</feature>
<dbReference type="Pfam" id="PF09557">
    <property type="entry name" value="DUF2382"/>
    <property type="match status" value="1"/>
</dbReference>
<dbReference type="InterPro" id="IPR052967">
    <property type="entry name" value="Stress_Response_Assoc"/>
</dbReference>
<dbReference type="RefSeq" id="WP_254151848.1">
    <property type="nucleotide sequence ID" value="NZ_JAHESD010000003.1"/>
</dbReference>
<protein>
    <submittedName>
        <fullName evidence="3">DUF2382 domain-containing protein</fullName>
    </submittedName>
</protein>
<feature type="compositionally biased region" description="Basic and acidic residues" evidence="1">
    <location>
        <begin position="113"/>
        <end position="127"/>
    </location>
</feature>
<name>A0ABS5VL11_9BACT</name>
<feature type="region of interest" description="Disordered" evidence="1">
    <location>
        <begin position="113"/>
        <end position="153"/>
    </location>
</feature>
<evidence type="ECO:0000313" key="4">
    <source>
        <dbReference type="Proteomes" id="UP000772618"/>
    </source>
</evidence>